<comment type="similarity">
    <text evidence="4 14">Belongs to the cytochrome P450 family.</text>
</comment>
<evidence type="ECO:0000256" key="1">
    <source>
        <dbReference type="ARBA" id="ARBA00001971"/>
    </source>
</evidence>
<dbReference type="PANTHER" id="PTHR24302">
    <property type="entry name" value="CYTOCHROME P450 FAMILY 3"/>
    <property type="match status" value="1"/>
</dbReference>
<name>A0A8J6FVR3_MICOH</name>
<evidence type="ECO:0000256" key="13">
    <source>
        <dbReference type="ARBA" id="ARBA00047827"/>
    </source>
</evidence>
<evidence type="ECO:0000313" key="15">
    <source>
        <dbReference type="EMBL" id="KAH0499936.1"/>
    </source>
</evidence>
<comment type="cofactor">
    <cofactor evidence="1 14">
        <name>heme</name>
        <dbReference type="ChEBI" id="CHEBI:30413"/>
    </cofactor>
</comment>
<evidence type="ECO:0000256" key="14">
    <source>
        <dbReference type="RuleBase" id="RU368049"/>
    </source>
</evidence>
<dbReference type="EC" id="1.14.14.-" evidence="14"/>
<evidence type="ECO:0000256" key="9">
    <source>
        <dbReference type="ARBA" id="ARBA00023002"/>
    </source>
</evidence>
<dbReference type="PRINTS" id="PR01689">
    <property type="entry name" value="EP450IICYP3A"/>
</dbReference>
<evidence type="ECO:0000256" key="4">
    <source>
        <dbReference type="ARBA" id="ARBA00010617"/>
    </source>
</evidence>
<organism evidence="15 16">
    <name type="scientific">Microtus ochrogaster</name>
    <name type="common">Prairie vole</name>
    <dbReference type="NCBI Taxonomy" id="79684"/>
    <lineage>
        <taxon>Eukaryota</taxon>
        <taxon>Metazoa</taxon>
        <taxon>Chordata</taxon>
        <taxon>Craniata</taxon>
        <taxon>Vertebrata</taxon>
        <taxon>Euteleostomi</taxon>
        <taxon>Mammalia</taxon>
        <taxon>Eutheria</taxon>
        <taxon>Euarchontoglires</taxon>
        <taxon>Glires</taxon>
        <taxon>Rodentia</taxon>
        <taxon>Myomorpha</taxon>
        <taxon>Muroidea</taxon>
        <taxon>Cricetidae</taxon>
        <taxon>Arvicolinae</taxon>
        <taxon>Microtus</taxon>
    </lineage>
</organism>
<dbReference type="SUPFAM" id="SSF48264">
    <property type="entry name" value="Cytochrome P450"/>
    <property type="match status" value="1"/>
</dbReference>
<dbReference type="GO" id="GO:0020037">
    <property type="term" value="F:heme binding"/>
    <property type="evidence" value="ECO:0007669"/>
    <property type="project" value="UniProtKB-UniRule"/>
</dbReference>
<evidence type="ECO:0000256" key="11">
    <source>
        <dbReference type="ARBA" id="ARBA00023033"/>
    </source>
</evidence>
<reference evidence="15" key="1">
    <citation type="submission" date="2020-03" db="EMBL/GenBank/DDBJ databases">
        <title>Studies in the Genomics of Life Span.</title>
        <authorList>
            <person name="Glass D."/>
        </authorList>
    </citation>
    <scope>NUCLEOTIDE SEQUENCE</scope>
    <source>
        <strain evidence="15">LTLLF</strain>
        <tissue evidence="15">Muscle</tissue>
    </source>
</reference>
<keyword evidence="11 14" id="KW-0503">Monooxygenase</keyword>
<comment type="catalytic activity">
    <reaction evidence="13 14">
        <text>an organic molecule + reduced [NADPH--hemoprotein reductase] + O2 = an alcohol + oxidized [NADPH--hemoprotein reductase] + H2O + H(+)</text>
        <dbReference type="Rhea" id="RHEA:17149"/>
        <dbReference type="Rhea" id="RHEA-COMP:11964"/>
        <dbReference type="Rhea" id="RHEA-COMP:11965"/>
        <dbReference type="ChEBI" id="CHEBI:15377"/>
        <dbReference type="ChEBI" id="CHEBI:15378"/>
        <dbReference type="ChEBI" id="CHEBI:15379"/>
        <dbReference type="ChEBI" id="CHEBI:30879"/>
        <dbReference type="ChEBI" id="CHEBI:57618"/>
        <dbReference type="ChEBI" id="CHEBI:58210"/>
        <dbReference type="ChEBI" id="CHEBI:142491"/>
        <dbReference type="EC" id="1.14.14.1"/>
    </reaction>
</comment>
<protein>
    <recommendedName>
        <fullName evidence="14">Cytochrome P450 3A</fullName>
        <ecNumber evidence="14">1.14.14.-</ecNumber>
    </recommendedName>
</protein>
<comment type="subcellular location">
    <subcellularLocation>
        <location evidence="3 14">Endoplasmic reticulum membrane</location>
        <topology evidence="3">Peripheral membrane protein</topology>
    </subcellularLocation>
    <subcellularLocation>
        <location evidence="2 14">Microsome membrane</location>
        <topology evidence="2">Peripheral membrane protein</topology>
    </subcellularLocation>
</comment>
<dbReference type="InterPro" id="IPR050705">
    <property type="entry name" value="Cytochrome_P450_3A"/>
</dbReference>
<dbReference type="InterPro" id="IPR001128">
    <property type="entry name" value="Cyt_P450"/>
</dbReference>
<dbReference type="GO" id="GO:0016712">
    <property type="term" value="F:oxidoreductase activity, acting on paired donors, with incorporation or reduction of molecular oxygen, reduced flavin or flavoprotein as one donor, and incorporation of one atom of oxygen"/>
    <property type="evidence" value="ECO:0007669"/>
    <property type="project" value="UniProtKB-EC"/>
</dbReference>
<evidence type="ECO:0000256" key="8">
    <source>
        <dbReference type="ARBA" id="ARBA00022848"/>
    </source>
</evidence>
<dbReference type="EMBL" id="JAATJU010028147">
    <property type="protein sequence ID" value="KAH0499936.1"/>
    <property type="molecule type" value="Genomic_DNA"/>
</dbReference>
<dbReference type="GO" id="GO:0005789">
    <property type="term" value="C:endoplasmic reticulum membrane"/>
    <property type="evidence" value="ECO:0007669"/>
    <property type="project" value="UniProtKB-SubCell"/>
</dbReference>
<dbReference type="Proteomes" id="UP000710432">
    <property type="component" value="Unassembled WGS sequence"/>
</dbReference>
<keyword evidence="12" id="KW-0472">Membrane</keyword>
<dbReference type="PANTHER" id="PTHR24302:SF38">
    <property type="entry name" value="CYTOCHROME P450 3A5"/>
    <property type="match status" value="1"/>
</dbReference>
<dbReference type="AlphaFoldDB" id="A0A8J6FVR3"/>
<keyword evidence="6 14" id="KW-0479">Metal-binding</keyword>
<keyword evidence="7 14" id="KW-0256">Endoplasmic reticulum</keyword>
<sequence>MFPIIQHYGDALVKHIGLKAEEGRPVNMKEIFGAYSMDVTTSTSFGVEVDSLNNPQDPFVRNTKKLLTFGIFNPLLFSTAHSDVEITAQSITFIFAGYETTSTTLSFIIYLLATHPDVQKKLRHEIDLAIPKKVS</sequence>
<dbReference type="GO" id="GO:0005506">
    <property type="term" value="F:iron ion binding"/>
    <property type="evidence" value="ECO:0007669"/>
    <property type="project" value="UniProtKB-UniRule"/>
</dbReference>
<dbReference type="GO" id="GO:0008202">
    <property type="term" value="P:steroid metabolic process"/>
    <property type="evidence" value="ECO:0007669"/>
    <property type="project" value="TreeGrafter"/>
</dbReference>
<comment type="caution">
    <text evidence="15">The sequence shown here is derived from an EMBL/GenBank/DDBJ whole genome shotgun (WGS) entry which is preliminary data.</text>
</comment>
<evidence type="ECO:0000256" key="5">
    <source>
        <dbReference type="ARBA" id="ARBA00022617"/>
    </source>
</evidence>
<dbReference type="GO" id="GO:0050649">
    <property type="term" value="F:testosterone 6-beta-hydroxylase activity"/>
    <property type="evidence" value="ECO:0007669"/>
    <property type="project" value="TreeGrafter"/>
</dbReference>
<evidence type="ECO:0000313" key="16">
    <source>
        <dbReference type="Proteomes" id="UP000710432"/>
    </source>
</evidence>
<dbReference type="GO" id="GO:0070989">
    <property type="term" value="P:oxidative demethylation"/>
    <property type="evidence" value="ECO:0007669"/>
    <property type="project" value="TreeGrafter"/>
</dbReference>
<evidence type="ECO:0000256" key="7">
    <source>
        <dbReference type="ARBA" id="ARBA00022824"/>
    </source>
</evidence>
<gene>
    <name evidence="15" type="ORF">LTLLF_203520</name>
</gene>
<accession>A0A8J6FVR3</accession>
<evidence type="ECO:0000256" key="6">
    <source>
        <dbReference type="ARBA" id="ARBA00022723"/>
    </source>
</evidence>
<dbReference type="InterPro" id="IPR008072">
    <property type="entry name" value="Cyt_P450_E_CYP3A"/>
</dbReference>
<evidence type="ECO:0000256" key="2">
    <source>
        <dbReference type="ARBA" id="ARBA00004174"/>
    </source>
</evidence>
<evidence type="ECO:0000256" key="10">
    <source>
        <dbReference type="ARBA" id="ARBA00023004"/>
    </source>
</evidence>
<keyword evidence="8 14" id="KW-0492">Microsome</keyword>
<evidence type="ECO:0000256" key="12">
    <source>
        <dbReference type="ARBA" id="ARBA00023136"/>
    </source>
</evidence>
<evidence type="ECO:0000256" key="3">
    <source>
        <dbReference type="ARBA" id="ARBA00004406"/>
    </source>
</evidence>
<dbReference type="Gene3D" id="1.10.630.10">
    <property type="entry name" value="Cytochrome P450"/>
    <property type="match status" value="2"/>
</dbReference>
<keyword evidence="10 14" id="KW-0408">Iron</keyword>
<dbReference type="InterPro" id="IPR036396">
    <property type="entry name" value="Cyt_P450_sf"/>
</dbReference>
<proteinExistence type="inferred from homology"/>
<comment type="function">
    <text evidence="14">Cytochromes P450 are a group of heme-thiolate monooxygenases. In liver microsomes, this enzyme is involved in an NADPH-dependent electron transport pathway. It oxidizes a variety of structurally unrelated compounds, including steroids, fatty acids, and xenobiotics.</text>
</comment>
<dbReference type="Pfam" id="PF00067">
    <property type="entry name" value="p450"/>
    <property type="match status" value="2"/>
</dbReference>
<keyword evidence="5 14" id="KW-0349">Heme</keyword>
<keyword evidence="9 14" id="KW-0560">Oxidoreductase</keyword>